<dbReference type="AlphaFoldDB" id="A0A7D6VAG2"/>
<dbReference type="RefSeq" id="WP_181581952.1">
    <property type="nucleotide sequence ID" value="NZ_CP059399.1"/>
</dbReference>
<name>A0A7D6VAG2_9NOCA</name>
<evidence type="ECO:0000313" key="3">
    <source>
        <dbReference type="Proteomes" id="UP000515512"/>
    </source>
</evidence>
<sequence length="94" mass="11062">MNWATRLDSIEEEHRAAVQRFENRIHEIDERVRAALLAVDESESDEPDRHATAERDLLLRQDALARAVSQQPGNRQVYVLPPDWTDEDEARWRE</sequence>
<dbReference type="EMBL" id="CP059399">
    <property type="protein sequence ID" value="QLY30754.1"/>
    <property type="molecule type" value="Genomic_DNA"/>
</dbReference>
<evidence type="ECO:0000256" key="1">
    <source>
        <dbReference type="SAM" id="MobiDB-lite"/>
    </source>
</evidence>
<dbReference type="KEGG" id="nhu:H0264_37645"/>
<proteinExistence type="predicted"/>
<feature type="region of interest" description="Disordered" evidence="1">
    <location>
        <begin position="70"/>
        <end position="94"/>
    </location>
</feature>
<organism evidence="2 3">
    <name type="scientific">Nocardia huaxiensis</name>
    <dbReference type="NCBI Taxonomy" id="2755382"/>
    <lineage>
        <taxon>Bacteria</taxon>
        <taxon>Bacillati</taxon>
        <taxon>Actinomycetota</taxon>
        <taxon>Actinomycetes</taxon>
        <taxon>Mycobacteriales</taxon>
        <taxon>Nocardiaceae</taxon>
        <taxon>Nocardia</taxon>
    </lineage>
</organism>
<evidence type="ECO:0000313" key="2">
    <source>
        <dbReference type="EMBL" id="QLY30754.1"/>
    </source>
</evidence>
<reference evidence="2 3" key="1">
    <citation type="submission" date="2020-07" db="EMBL/GenBank/DDBJ databases">
        <authorList>
            <person name="Zhuang K."/>
            <person name="Ran Y."/>
        </authorList>
    </citation>
    <scope>NUCLEOTIDE SEQUENCE [LARGE SCALE GENOMIC DNA]</scope>
    <source>
        <strain evidence="2 3">WCH-YHL-001</strain>
    </source>
</reference>
<feature type="compositionally biased region" description="Acidic residues" evidence="1">
    <location>
        <begin position="84"/>
        <end position="94"/>
    </location>
</feature>
<accession>A0A7D6VAG2</accession>
<gene>
    <name evidence="2" type="ORF">H0264_37645</name>
</gene>
<keyword evidence="3" id="KW-1185">Reference proteome</keyword>
<dbReference type="Proteomes" id="UP000515512">
    <property type="component" value="Chromosome"/>
</dbReference>
<protein>
    <submittedName>
        <fullName evidence="2">Uncharacterized protein</fullName>
    </submittedName>
</protein>